<protein>
    <submittedName>
        <fullName evidence="2">AMV045</fullName>
    </submittedName>
</protein>
<evidence type="ECO:0000313" key="3">
    <source>
        <dbReference type="Proteomes" id="UP000000872"/>
    </source>
</evidence>
<gene>
    <name evidence="2" type="primary">AMV045</name>
</gene>
<dbReference type="Proteomes" id="UP000000872">
    <property type="component" value="Segment"/>
</dbReference>
<dbReference type="GeneID" id="1494635"/>
<keyword evidence="1" id="KW-0472">Membrane</keyword>
<dbReference type="EMBL" id="AF250284">
    <property type="protein sequence ID" value="AAG02751.1"/>
    <property type="molecule type" value="Genomic_DNA"/>
</dbReference>
<dbReference type="RefSeq" id="NP_064827.1">
    <property type="nucleotide sequence ID" value="NC_002520.1"/>
</dbReference>
<keyword evidence="1" id="KW-1133">Transmembrane helix</keyword>
<organism evidence="2 3">
    <name type="scientific">Amsacta moorei entomopoxvirus</name>
    <name type="common">AmEPV</name>
    <dbReference type="NCBI Taxonomy" id="28321"/>
    <lineage>
        <taxon>Viruses</taxon>
        <taxon>Varidnaviria</taxon>
        <taxon>Bamfordvirae</taxon>
        <taxon>Nucleocytoviricota</taxon>
        <taxon>Pokkesviricetes</taxon>
        <taxon>Chitovirales</taxon>
        <taxon>Poxviridae</taxon>
        <taxon>Entomopoxvirinae</taxon>
        <taxon>Betaentomopoxvirus</taxon>
    </lineage>
</organism>
<keyword evidence="3" id="KW-1185">Reference proteome</keyword>
<dbReference type="KEGG" id="vg:1494635"/>
<organismHost>
    <name type="scientific">Amsacta</name>
    <dbReference type="NCBI Taxonomy" id="340055"/>
</organismHost>
<accession>Q9EN03</accession>
<evidence type="ECO:0000256" key="1">
    <source>
        <dbReference type="SAM" id="Phobius"/>
    </source>
</evidence>
<evidence type="ECO:0000313" key="2">
    <source>
        <dbReference type="EMBL" id="AAG02751.1"/>
    </source>
</evidence>
<proteinExistence type="predicted"/>
<keyword evidence="1" id="KW-0812">Transmembrane</keyword>
<sequence length="654" mass="76870">MGALFGLIILFLIIKVTISFGTIPFVCDVNSNFTDVKIPSLSECNKNNTKYTTINASIWKENYVELDSMLYRSIERICLTDYSNDFKFNILHTNNKIKGYKNEKTFEYPTNPTYNMLNGLNYNNRHSNRWLYNECYDKEYSTDTGRYAEIKKFKHRFYSDRSIILINDKSDDLIANKIIEKCFSNAVDTNINKGKCKYTDVVNNLHIQYMYLWNIQNISFELYKIFDSSVLPNIVNYKNGIFPYKLIEKTVTIKLVKNIIEIPSMNIGFDNIIVNTNDNIMTCLSDCKYYITYPITDSIICENKYFIGTINNYNYDYRCGITNLTKIREIWLKVFINKRKLVIDDDKDEFTIKYKNITNLIELESDKKELYKNLFGSENVYINIFDDNILPNSVYSGEINYYNLKIKNLIDNTYIICKNIKMYNKIIDALCNTNPYRCLVALFGINNIKVFKEYDIYKVKQCNIIEDYKFKFNEKNSYNNNSCYSDIPIMYKINNNIYNGFFNIQTGEILSESHITNYCPDKYNIELNNILYDVYNNTMRRSGKKIETVLNNKKIELQMPIYNDIIPQIEKIKNLPNLQDIKSFESTDEIYSDIISKNEIIHEYIPPTPKSILDYLSNILDSPLKILILVVIIIIIVFSIIALCVGCVWIKTMI</sequence>
<reference evidence="2 3" key="1">
    <citation type="journal article" date="2000" name="Virology">
        <title>Complete genomic sequence of the Amsacta moorei entomopoxvirus: analysis and comparison with other poxviruses.</title>
        <authorList>
            <person name="Bawden A.L."/>
            <person name="Glassberg K.J."/>
            <person name="Diggans J."/>
            <person name="Shaw R."/>
            <person name="Farmerie W."/>
            <person name="Moyer R.W."/>
        </authorList>
    </citation>
    <scope>NUCLEOTIDE SEQUENCE [LARGE SCALE GENOMIC DNA]</scope>
</reference>
<dbReference type="OrthoDB" id="9074at10239"/>
<name>Q9EN03_AMEPV</name>
<feature type="transmembrane region" description="Helical" evidence="1">
    <location>
        <begin position="626"/>
        <end position="650"/>
    </location>
</feature>